<evidence type="ECO:0000313" key="1">
    <source>
        <dbReference type="EMBL" id="SDL09693.1"/>
    </source>
</evidence>
<name>A0A1G9HB42_9ACTN</name>
<gene>
    <name evidence="1" type="ORF">SAMN05421869_12237</name>
</gene>
<sequence length="47" mass="5333">MFMNYMDYCDDAALIMFTLGQVDRMDATLAGPRASFLPRQLTERQGA</sequence>
<dbReference type="EMBL" id="FNDJ01000022">
    <property type="protein sequence ID" value="SDL09693.1"/>
    <property type="molecule type" value="Genomic_DNA"/>
</dbReference>
<keyword evidence="2" id="KW-1185">Reference proteome</keyword>
<accession>A0A1G9HB42</accession>
<dbReference type="InterPro" id="IPR024079">
    <property type="entry name" value="MetalloPept_cat_dom_sf"/>
</dbReference>
<evidence type="ECO:0000313" key="2">
    <source>
        <dbReference type="Proteomes" id="UP000199202"/>
    </source>
</evidence>
<dbReference type="Gene3D" id="3.40.390.10">
    <property type="entry name" value="Collagenase (Catalytic Domain)"/>
    <property type="match status" value="1"/>
</dbReference>
<dbReference type="Proteomes" id="UP000199202">
    <property type="component" value="Unassembled WGS sequence"/>
</dbReference>
<proteinExistence type="predicted"/>
<protein>
    <submittedName>
        <fullName evidence="1">Uncharacterized protein</fullName>
    </submittedName>
</protein>
<reference evidence="1 2" key="1">
    <citation type="submission" date="2016-10" db="EMBL/GenBank/DDBJ databases">
        <authorList>
            <person name="de Groot N.N."/>
        </authorList>
    </citation>
    <scope>NUCLEOTIDE SEQUENCE [LARGE SCALE GENOMIC DNA]</scope>
    <source>
        <strain evidence="1 2">CGMCC 4.6533</strain>
    </source>
</reference>
<dbReference type="GO" id="GO:0008237">
    <property type="term" value="F:metallopeptidase activity"/>
    <property type="evidence" value="ECO:0007669"/>
    <property type="project" value="InterPro"/>
</dbReference>
<dbReference type="AlphaFoldDB" id="A0A1G9HB42"/>
<organism evidence="1 2">
    <name type="scientific">Nonomuraea jiangxiensis</name>
    <dbReference type="NCBI Taxonomy" id="633440"/>
    <lineage>
        <taxon>Bacteria</taxon>
        <taxon>Bacillati</taxon>
        <taxon>Actinomycetota</taxon>
        <taxon>Actinomycetes</taxon>
        <taxon>Streptosporangiales</taxon>
        <taxon>Streptosporangiaceae</taxon>
        <taxon>Nonomuraea</taxon>
    </lineage>
</organism>